<dbReference type="SMART" id="SM00225">
    <property type="entry name" value="BTB"/>
    <property type="match status" value="1"/>
</dbReference>
<evidence type="ECO:0000313" key="3">
    <source>
        <dbReference type="Proteomes" id="UP001391051"/>
    </source>
</evidence>
<accession>A0ABR1Q3J2</accession>
<protein>
    <recommendedName>
        <fullName evidence="1">BTB domain-containing protein</fullName>
    </recommendedName>
</protein>
<name>A0ABR1Q3J2_9PEZI</name>
<dbReference type="InterPro" id="IPR000210">
    <property type="entry name" value="BTB/POZ_dom"/>
</dbReference>
<keyword evidence="3" id="KW-1185">Reference proteome</keyword>
<dbReference type="RefSeq" id="XP_066696363.1">
    <property type="nucleotide sequence ID" value="XM_066846872.1"/>
</dbReference>
<sequence>MSEYDSIPKEPWGMMQRVGKEMFNNEFLSDAKVTVDDTTWPVHKSILCSRSEYFRKAFTGPFSEATSNQLTIEGQDATAVEMVLYYLFTGHVHNFSEIGSIRGAFNLFVAADYFDIEYMKQEALERFDYSFHAIHPNEPLLNDEDLGALFCAARLAYSSGPNFEVLREPIEEFIIDTDFLFTKDDRFMRELNNFPEFALALMRVMTSPENEEEMLICCRSMPEKCTKCGLDKDEFAETSLISYPEHDRNADHALVGICTDCF</sequence>
<dbReference type="Proteomes" id="UP001391051">
    <property type="component" value="Unassembled WGS sequence"/>
</dbReference>
<comment type="caution">
    <text evidence="2">The sequence shown here is derived from an EMBL/GenBank/DDBJ whole genome shotgun (WGS) entry which is preliminary data.</text>
</comment>
<dbReference type="EMBL" id="JAQQWE010000007">
    <property type="protein sequence ID" value="KAK7946329.1"/>
    <property type="molecule type" value="Genomic_DNA"/>
</dbReference>
<dbReference type="CDD" id="cd18186">
    <property type="entry name" value="BTB_POZ_ZBTB_KLHL-like"/>
    <property type="match status" value="1"/>
</dbReference>
<evidence type="ECO:0000259" key="1">
    <source>
        <dbReference type="PROSITE" id="PS50097"/>
    </source>
</evidence>
<dbReference type="SUPFAM" id="SSF54695">
    <property type="entry name" value="POZ domain"/>
    <property type="match status" value="1"/>
</dbReference>
<dbReference type="GeneID" id="92079934"/>
<organism evidence="2 3">
    <name type="scientific">Apiospora aurea</name>
    <dbReference type="NCBI Taxonomy" id="335848"/>
    <lineage>
        <taxon>Eukaryota</taxon>
        <taxon>Fungi</taxon>
        <taxon>Dikarya</taxon>
        <taxon>Ascomycota</taxon>
        <taxon>Pezizomycotina</taxon>
        <taxon>Sordariomycetes</taxon>
        <taxon>Xylariomycetidae</taxon>
        <taxon>Amphisphaeriales</taxon>
        <taxon>Apiosporaceae</taxon>
        <taxon>Apiospora</taxon>
    </lineage>
</organism>
<gene>
    <name evidence="2" type="ORF">PG986_010650</name>
</gene>
<dbReference type="InterPro" id="IPR011333">
    <property type="entry name" value="SKP1/BTB/POZ_sf"/>
</dbReference>
<dbReference type="Gene3D" id="3.30.710.10">
    <property type="entry name" value="Potassium Channel Kv1.1, Chain A"/>
    <property type="match status" value="1"/>
</dbReference>
<dbReference type="PROSITE" id="PS50097">
    <property type="entry name" value="BTB"/>
    <property type="match status" value="1"/>
</dbReference>
<reference evidence="2 3" key="1">
    <citation type="submission" date="2023-01" db="EMBL/GenBank/DDBJ databases">
        <title>Analysis of 21 Apiospora genomes using comparative genomics revels a genus with tremendous synthesis potential of carbohydrate active enzymes and secondary metabolites.</title>
        <authorList>
            <person name="Sorensen T."/>
        </authorList>
    </citation>
    <scope>NUCLEOTIDE SEQUENCE [LARGE SCALE GENOMIC DNA]</scope>
    <source>
        <strain evidence="2 3">CBS 24483</strain>
    </source>
</reference>
<evidence type="ECO:0000313" key="2">
    <source>
        <dbReference type="EMBL" id="KAK7946329.1"/>
    </source>
</evidence>
<feature type="domain" description="BTB" evidence="1">
    <location>
        <begin position="29"/>
        <end position="96"/>
    </location>
</feature>
<dbReference type="PANTHER" id="PTHR24413">
    <property type="entry name" value="SPECKLE-TYPE POZ PROTEIN"/>
    <property type="match status" value="1"/>
</dbReference>
<dbReference type="Pfam" id="PF00651">
    <property type="entry name" value="BTB"/>
    <property type="match status" value="1"/>
</dbReference>
<proteinExistence type="predicted"/>